<feature type="domain" description="AAA" evidence="3">
    <location>
        <begin position="21"/>
        <end position="182"/>
    </location>
</feature>
<comment type="caution">
    <text evidence="4">The sequence shown here is derived from an EMBL/GenBank/DDBJ whole genome shotgun (WGS) entry which is preliminary data.</text>
</comment>
<evidence type="ECO:0000256" key="2">
    <source>
        <dbReference type="ARBA" id="ARBA00022840"/>
    </source>
</evidence>
<dbReference type="PIRSF" id="PIRSF003092">
    <property type="entry name" value="MinD"/>
    <property type="match status" value="1"/>
</dbReference>
<dbReference type="PANTHER" id="PTHR43384">
    <property type="entry name" value="SEPTUM SITE-DETERMINING PROTEIN MIND HOMOLOG, CHLOROPLASTIC-RELATED"/>
    <property type="match status" value="1"/>
</dbReference>
<evidence type="ECO:0000256" key="1">
    <source>
        <dbReference type="ARBA" id="ARBA00022741"/>
    </source>
</evidence>
<keyword evidence="4" id="KW-0969">Cilium</keyword>
<dbReference type="AlphaFoldDB" id="A0AA45C5D0"/>
<organism evidence="4 5">
    <name type="scientific">Oceanotoga teriensis</name>
    <dbReference type="NCBI Taxonomy" id="515440"/>
    <lineage>
        <taxon>Bacteria</taxon>
        <taxon>Thermotogati</taxon>
        <taxon>Thermotogota</taxon>
        <taxon>Thermotogae</taxon>
        <taxon>Petrotogales</taxon>
        <taxon>Petrotogaceae</taxon>
        <taxon>Oceanotoga</taxon>
    </lineage>
</organism>
<dbReference type="InterPro" id="IPR025501">
    <property type="entry name" value="MinD_FleN"/>
</dbReference>
<dbReference type="RefSeq" id="WP_109605740.1">
    <property type="nucleotide sequence ID" value="NZ_JAMHJO010000012.1"/>
</dbReference>
<dbReference type="GO" id="GO:0051782">
    <property type="term" value="P:negative regulation of cell division"/>
    <property type="evidence" value="ECO:0007669"/>
    <property type="project" value="TreeGrafter"/>
</dbReference>
<dbReference type="InterPro" id="IPR025669">
    <property type="entry name" value="AAA_dom"/>
</dbReference>
<keyword evidence="2" id="KW-0067">ATP-binding</keyword>
<keyword evidence="5" id="KW-1185">Reference proteome</keyword>
<protein>
    <submittedName>
        <fullName evidence="4">Flagellar biosynthesis protein FlhG</fullName>
    </submittedName>
</protein>
<dbReference type="Gene3D" id="3.40.50.300">
    <property type="entry name" value="P-loop containing nucleotide triphosphate hydrolases"/>
    <property type="match status" value="1"/>
</dbReference>
<gene>
    <name evidence="4" type="ORF">C7380_11722</name>
</gene>
<keyword evidence="1" id="KW-0547">Nucleotide-binding</keyword>
<dbReference type="GO" id="GO:0016887">
    <property type="term" value="F:ATP hydrolysis activity"/>
    <property type="evidence" value="ECO:0007669"/>
    <property type="project" value="TreeGrafter"/>
</dbReference>
<dbReference type="EMBL" id="QGGI01000017">
    <property type="protein sequence ID" value="PWJ88732.1"/>
    <property type="molecule type" value="Genomic_DNA"/>
</dbReference>
<dbReference type="Pfam" id="PF13614">
    <property type="entry name" value="AAA_31"/>
    <property type="match status" value="1"/>
</dbReference>
<dbReference type="GO" id="GO:0005524">
    <property type="term" value="F:ATP binding"/>
    <property type="evidence" value="ECO:0007669"/>
    <property type="project" value="UniProtKB-KW"/>
</dbReference>
<proteinExistence type="predicted"/>
<evidence type="ECO:0000259" key="3">
    <source>
        <dbReference type="Pfam" id="PF13614"/>
    </source>
</evidence>
<dbReference type="InterPro" id="IPR050625">
    <property type="entry name" value="ParA/MinD_ATPase"/>
</dbReference>
<dbReference type="Proteomes" id="UP000245921">
    <property type="component" value="Unassembled WGS sequence"/>
</dbReference>
<dbReference type="PANTHER" id="PTHR43384:SF4">
    <property type="entry name" value="CELLULOSE BIOSYNTHESIS PROTEIN BCSQ-RELATED"/>
    <property type="match status" value="1"/>
</dbReference>
<evidence type="ECO:0000313" key="4">
    <source>
        <dbReference type="EMBL" id="PWJ88732.1"/>
    </source>
</evidence>
<dbReference type="GO" id="GO:0009898">
    <property type="term" value="C:cytoplasmic side of plasma membrane"/>
    <property type="evidence" value="ECO:0007669"/>
    <property type="project" value="TreeGrafter"/>
</dbReference>
<keyword evidence="4" id="KW-0282">Flagellum</keyword>
<keyword evidence="4" id="KW-0966">Cell projection</keyword>
<reference evidence="4 5" key="1">
    <citation type="submission" date="2018-05" db="EMBL/GenBank/DDBJ databases">
        <title>Genomic Encyclopedia of Type Strains, Phase IV (KMG-IV): sequencing the most valuable type-strain genomes for metagenomic binning, comparative biology and taxonomic classification.</title>
        <authorList>
            <person name="Goeker M."/>
        </authorList>
    </citation>
    <scope>NUCLEOTIDE SEQUENCE [LARGE SCALE GENOMIC DNA]</scope>
    <source>
        <strain evidence="4 5">DSM 24906</strain>
    </source>
</reference>
<dbReference type="GO" id="GO:0005829">
    <property type="term" value="C:cytosol"/>
    <property type="evidence" value="ECO:0007669"/>
    <property type="project" value="TreeGrafter"/>
</dbReference>
<name>A0AA45C5D0_9BACT</name>
<sequence>MTPQYQDQAQSLREQFNNVETKIICISGGKGGVGKSVFSVNLGTEIAKTGKSVLLFDSDAGFANASILLGKNVNFTLSDYIDGKANIEKCVQKTKYGVNVISTGFDFKDWKIFQNNFTNKMADEFLKVASKHDYLIVDIGAGYSEKLNSFYISADKILLVTIPEPTAIVNAYTLIKALSMIGVNAELNIILNMIRDKNEIEPVKEVLNRTVSKFLNKKIEKFYDVYYEKLVHDSIKRQIPIVEFKENIRFSKIIKEISMDIMEEDYQQKEPFINKFKKLFGLGV</sequence>
<dbReference type="InterPro" id="IPR027417">
    <property type="entry name" value="P-loop_NTPase"/>
</dbReference>
<accession>A0AA45C5D0</accession>
<evidence type="ECO:0000313" key="5">
    <source>
        <dbReference type="Proteomes" id="UP000245921"/>
    </source>
</evidence>
<dbReference type="SUPFAM" id="SSF52540">
    <property type="entry name" value="P-loop containing nucleoside triphosphate hydrolases"/>
    <property type="match status" value="1"/>
</dbReference>